<proteinExistence type="inferred from homology"/>
<dbReference type="InterPro" id="IPR059001">
    <property type="entry name" value="STX17_N"/>
</dbReference>
<feature type="domain" description="T-SNARE coiled-coil homology" evidence="3">
    <location>
        <begin position="157"/>
        <end position="219"/>
    </location>
</feature>
<dbReference type="GO" id="GO:0048278">
    <property type="term" value="P:vesicle docking"/>
    <property type="evidence" value="ECO:0007669"/>
    <property type="project" value="TreeGrafter"/>
</dbReference>
<dbReference type="Gene3D" id="1.20.5.110">
    <property type="match status" value="1"/>
</dbReference>
<dbReference type="SMART" id="SM00397">
    <property type="entry name" value="t_SNARE"/>
    <property type="match status" value="1"/>
</dbReference>
<evidence type="ECO:0000259" key="3">
    <source>
        <dbReference type="PROSITE" id="PS50192"/>
    </source>
</evidence>
<dbReference type="InterPro" id="IPR045242">
    <property type="entry name" value="Syntaxin"/>
</dbReference>
<feature type="transmembrane region" description="Helical" evidence="2">
    <location>
        <begin position="244"/>
        <end position="265"/>
    </location>
</feature>
<dbReference type="EMBL" id="VXIV02003427">
    <property type="protein sequence ID" value="KAF6017154.1"/>
    <property type="molecule type" value="Genomic_DNA"/>
</dbReference>
<sequence length="307" mass="33610">MADNSQQIVWKRAELAVNRFLKTAETDISRLKQFKKNILQDERNGNRSSVKRELSRAQQTISQLRINLDAIHKLRSSLKEDDIPKFNKKMAEARSWILEEIRLFSELDEDLVSYLGDEFHDLLKSGTTDSGPAVHCGRQVQTQRVVSDTEVQLQSQLEVVEDQGRHIDQLVEDAENVRDMMGTLNGLVQEQSETVNGIEENIQTTHANIKQGGINLNKAVVAKTAGYTVIGALCGALVGGPVGLVAGAKLGALAGGAGVAVGAFAGRKIKKSLQKANEVELQNLHVASDMADTRILRQQTVECSGES</sequence>
<dbReference type="GO" id="GO:0006886">
    <property type="term" value="P:intracellular protein transport"/>
    <property type="evidence" value="ECO:0007669"/>
    <property type="project" value="TreeGrafter"/>
</dbReference>
<dbReference type="GO" id="GO:0031201">
    <property type="term" value="C:SNARE complex"/>
    <property type="evidence" value="ECO:0007669"/>
    <property type="project" value="TreeGrafter"/>
</dbReference>
<protein>
    <submittedName>
        <fullName evidence="4">STX17</fullName>
    </submittedName>
</protein>
<keyword evidence="2" id="KW-0472">Membrane</keyword>
<evidence type="ECO:0000256" key="2">
    <source>
        <dbReference type="SAM" id="Phobius"/>
    </source>
</evidence>
<dbReference type="InterPro" id="IPR010989">
    <property type="entry name" value="SNARE"/>
</dbReference>
<accession>A0A7J7IUS6</accession>
<dbReference type="Proteomes" id="UP000593567">
    <property type="component" value="Unassembled WGS sequence"/>
</dbReference>
<dbReference type="AlphaFoldDB" id="A0A7J7IUS6"/>
<dbReference type="GO" id="GO:0012505">
    <property type="term" value="C:endomembrane system"/>
    <property type="evidence" value="ECO:0007669"/>
    <property type="project" value="TreeGrafter"/>
</dbReference>
<dbReference type="OrthoDB" id="10035606at2759"/>
<organism evidence="4 5">
    <name type="scientific">Bugula neritina</name>
    <name type="common">Brown bryozoan</name>
    <name type="synonym">Sertularia neritina</name>
    <dbReference type="NCBI Taxonomy" id="10212"/>
    <lineage>
        <taxon>Eukaryota</taxon>
        <taxon>Metazoa</taxon>
        <taxon>Spiralia</taxon>
        <taxon>Lophotrochozoa</taxon>
        <taxon>Bryozoa</taxon>
        <taxon>Gymnolaemata</taxon>
        <taxon>Cheilostomatida</taxon>
        <taxon>Flustrina</taxon>
        <taxon>Buguloidea</taxon>
        <taxon>Bugulidae</taxon>
        <taxon>Bugula</taxon>
    </lineage>
</organism>
<dbReference type="PANTHER" id="PTHR19957">
    <property type="entry name" value="SYNTAXIN"/>
    <property type="match status" value="1"/>
</dbReference>
<dbReference type="Pfam" id="PF26585">
    <property type="entry name" value="STX17_N"/>
    <property type="match status" value="1"/>
</dbReference>
<dbReference type="InterPro" id="IPR000727">
    <property type="entry name" value="T_SNARE_dom"/>
</dbReference>
<keyword evidence="2" id="KW-1133">Transmembrane helix</keyword>
<name>A0A7J7IUS6_BUGNE</name>
<comment type="similarity">
    <text evidence="1">Belongs to the syntaxin family.</text>
</comment>
<keyword evidence="2" id="KW-0812">Transmembrane</keyword>
<evidence type="ECO:0000313" key="4">
    <source>
        <dbReference type="EMBL" id="KAF6017154.1"/>
    </source>
</evidence>
<reference evidence="4" key="1">
    <citation type="submission" date="2020-06" db="EMBL/GenBank/DDBJ databases">
        <title>Draft genome of Bugula neritina, a colonial animal packing powerful symbionts and potential medicines.</title>
        <authorList>
            <person name="Rayko M."/>
        </authorList>
    </citation>
    <scope>NUCLEOTIDE SEQUENCE [LARGE SCALE GENOMIC DNA]</scope>
    <source>
        <strain evidence="4">Kwan_BN1</strain>
    </source>
</reference>
<keyword evidence="5" id="KW-1185">Reference proteome</keyword>
<comment type="caution">
    <text evidence="4">The sequence shown here is derived from an EMBL/GenBank/DDBJ whole genome shotgun (WGS) entry which is preliminary data.</text>
</comment>
<gene>
    <name evidence="4" type="ORF">EB796_024549</name>
</gene>
<dbReference type="PROSITE" id="PS50192">
    <property type="entry name" value="T_SNARE"/>
    <property type="match status" value="1"/>
</dbReference>
<evidence type="ECO:0000256" key="1">
    <source>
        <dbReference type="ARBA" id="ARBA00009063"/>
    </source>
</evidence>
<dbReference type="GO" id="GO:0005484">
    <property type="term" value="F:SNAP receptor activity"/>
    <property type="evidence" value="ECO:0007669"/>
    <property type="project" value="TreeGrafter"/>
</dbReference>
<feature type="transmembrane region" description="Helical" evidence="2">
    <location>
        <begin position="220"/>
        <end position="238"/>
    </location>
</feature>
<evidence type="ECO:0000313" key="5">
    <source>
        <dbReference type="Proteomes" id="UP000593567"/>
    </source>
</evidence>
<dbReference type="GO" id="GO:0006906">
    <property type="term" value="P:vesicle fusion"/>
    <property type="evidence" value="ECO:0007669"/>
    <property type="project" value="TreeGrafter"/>
</dbReference>
<dbReference type="GO" id="GO:0000149">
    <property type="term" value="F:SNARE binding"/>
    <property type="evidence" value="ECO:0007669"/>
    <property type="project" value="TreeGrafter"/>
</dbReference>
<dbReference type="SUPFAM" id="SSF47661">
    <property type="entry name" value="t-snare proteins"/>
    <property type="match status" value="1"/>
</dbReference>